<proteinExistence type="inferred from homology"/>
<dbReference type="InterPro" id="IPR011011">
    <property type="entry name" value="Znf_FYVE_PHD"/>
</dbReference>
<dbReference type="EC" id="2.3.1.48" evidence="3"/>
<dbReference type="EnsemblMetazoa" id="XM_008189195.3">
    <property type="protein sequence ID" value="XP_008187417.1"/>
    <property type="gene ID" value="LOC100165638"/>
</dbReference>
<dbReference type="GO" id="GO:0000786">
    <property type="term" value="C:nucleosome"/>
    <property type="evidence" value="ECO:0007669"/>
    <property type="project" value="InterPro"/>
</dbReference>
<keyword evidence="11" id="KW-0862">Zinc</keyword>
<dbReference type="FunFam" id="3.30.60.60:FF:000001">
    <property type="entry name" value="Histone acetyltransferase"/>
    <property type="match status" value="1"/>
</dbReference>
<evidence type="ECO:0000256" key="2">
    <source>
        <dbReference type="ARBA" id="ARBA00010107"/>
    </source>
</evidence>
<dbReference type="GeneID" id="100165638"/>
<keyword evidence="15" id="KW-0010">Activator</keyword>
<keyword evidence="7" id="KW-0808">Transferase</keyword>
<dbReference type="Gene3D" id="1.10.10.10">
    <property type="entry name" value="Winged helix-like DNA-binding domain superfamily/Winged helix DNA-binding domain"/>
    <property type="match status" value="1"/>
</dbReference>
<dbReference type="PROSITE" id="PS50016">
    <property type="entry name" value="ZF_PHD_2"/>
    <property type="match status" value="1"/>
</dbReference>
<dbReference type="GO" id="GO:0008270">
    <property type="term" value="F:zinc ion binding"/>
    <property type="evidence" value="ECO:0007669"/>
    <property type="project" value="UniProtKB-KW"/>
</dbReference>
<comment type="similarity">
    <text evidence="2">Belongs to the MYST (SAS/MOZ) family.</text>
</comment>
<evidence type="ECO:0000256" key="10">
    <source>
        <dbReference type="ARBA" id="ARBA00022771"/>
    </source>
</evidence>
<dbReference type="InterPro" id="IPR036388">
    <property type="entry name" value="WH-like_DNA-bd_sf"/>
</dbReference>
<evidence type="ECO:0000256" key="11">
    <source>
        <dbReference type="ARBA" id="ARBA00022833"/>
    </source>
</evidence>
<dbReference type="SUPFAM" id="SSF57903">
    <property type="entry name" value="FYVE/PHD zinc finger"/>
    <property type="match status" value="1"/>
</dbReference>
<dbReference type="Pfam" id="PF17772">
    <property type="entry name" value="zf-MYST"/>
    <property type="match status" value="1"/>
</dbReference>
<feature type="region of interest" description="Disordered" evidence="20">
    <location>
        <begin position="448"/>
        <end position="516"/>
    </location>
</feature>
<feature type="region of interest" description="Disordered" evidence="20">
    <location>
        <begin position="540"/>
        <end position="567"/>
    </location>
</feature>
<keyword evidence="16" id="KW-0539">Nucleus</keyword>
<dbReference type="Pfam" id="PF21524">
    <property type="entry name" value="SAMD1_WH"/>
    <property type="match status" value="1"/>
</dbReference>
<dbReference type="GO" id="GO:0006334">
    <property type="term" value="P:nucleosome assembly"/>
    <property type="evidence" value="ECO:0007669"/>
    <property type="project" value="InterPro"/>
</dbReference>
<feature type="domain" description="SAMD1-like winged helix (WH)" evidence="24">
    <location>
        <begin position="6"/>
        <end position="82"/>
    </location>
</feature>
<evidence type="ECO:0000259" key="21">
    <source>
        <dbReference type="PROSITE" id="PS50016"/>
    </source>
</evidence>
<feature type="active site" description="Proton donor/acceptor" evidence="18">
    <location>
        <position position="1011"/>
    </location>
</feature>
<dbReference type="InterPro" id="IPR005818">
    <property type="entry name" value="Histone_H1/H5_H15"/>
</dbReference>
<dbReference type="PROSITE" id="PS51504">
    <property type="entry name" value="H15"/>
    <property type="match status" value="1"/>
</dbReference>
<dbReference type="Gene3D" id="3.40.630.30">
    <property type="match status" value="1"/>
</dbReference>
<dbReference type="EnsemblMetazoa" id="XM_008189194.3">
    <property type="protein sequence ID" value="XP_008187416.1"/>
    <property type="gene ID" value="LOC100165638"/>
</dbReference>
<dbReference type="PROSITE" id="PS52014">
    <property type="entry name" value="SAMD1_WH"/>
    <property type="match status" value="1"/>
</dbReference>
<dbReference type="Gene3D" id="3.30.60.60">
    <property type="entry name" value="N-acetyl transferase-like"/>
    <property type="match status" value="1"/>
</dbReference>
<dbReference type="RefSeq" id="XP_008187417.1">
    <property type="nucleotide sequence ID" value="XM_008189195.3"/>
</dbReference>
<evidence type="ECO:0000256" key="13">
    <source>
        <dbReference type="ARBA" id="ARBA00022853"/>
    </source>
</evidence>
<dbReference type="InterPro" id="IPR013083">
    <property type="entry name" value="Znf_RING/FYVE/PHD"/>
</dbReference>
<evidence type="ECO:0000256" key="4">
    <source>
        <dbReference type="ARBA" id="ARBA00022491"/>
    </source>
</evidence>
<dbReference type="Gene3D" id="3.30.40.10">
    <property type="entry name" value="Zinc/RING finger domain, C3HC4 (zinc finger)"/>
    <property type="match status" value="1"/>
</dbReference>
<evidence type="ECO:0000259" key="23">
    <source>
        <dbReference type="PROSITE" id="PS51726"/>
    </source>
</evidence>
<evidence type="ECO:0000313" key="26">
    <source>
        <dbReference type="Proteomes" id="UP000007819"/>
    </source>
</evidence>
<evidence type="ECO:0000256" key="20">
    <source>
        <dbReference type="SAM" id="MobiDB-lite"/>
    </source>
</evidence>
<dbReference type="KEGG" id="api:100165638"/>
<keyword evidence="26" id="KW-1185">Reference proteome</keyword>
<reference evidence="25" key="2">
    <citation type="submission" date="2022-06" db="UniProtKB">
        <authorList>
            <consortium name="EnsemblMetazoa"/>
        </authorList>
    </citation>
    <scope>IDENTIFICATION</scope>
</reference>
<evidence type="ECO:0000256" key="5">
    <source>
        <dbReference type="ARBA" id="ARBA00022499"/>
    </source>
</evidence>
<comment type="catalytic activity">
    <reaction evidence="17">
        <text>L-lysyl-[protein] + acetyl-CoA = N(6)-acetyl-L-lysyl-[protein] + CoA + H(+)</text>
        <dbReference type="Rhea" id="RHEA:45948"/>
        <dbReference type="Rhea" id="RHEA-COMP:9752"/>
        <dbReference type="Rhea" id="RHEA-COMP:10731"/>
        <dbReference type="ChEBI" id="CHEBI:15378"/>
        <dbReference type="ChEBI" id="CHEBI:29969"/>
        <dbReference type="ChEBI" id="CHEBI:57287"/>
        <dbReference type="ChEBI" id="CHEBI:57288"/>
        <dbReference type="ChEBI" id="CHEBI:61930"/>
        <dbReference type="EC" id="2.3.1.48"/>
    </reaction>
</comment>
<dbReference type="FunFam" id="3.40.630.30:FF:000001">
    <property type="entry name" value="Histone acetyltransferase"/>
    <property type="match status" value="1"/>
</dbReference>
<feature type="compositionally biased region" description="Polar residues" evidence="20">
    <location>
        <begin position="389"/>
        <end position="399"/>
    </location>
</feature>
<dbReference type="GO" id="GO:0003682">
    <property type="term" value="F:chromatin binding"/>
    <property type="evidence" value="ECO:0007669"/>
    <property type="project" value="TreeGrafter"/>
</dbReference>
<dbReference type="AlphaFoldDB" id="A0A8R2B9G6"/>
<accession>A0A8R2B9G6</accession>
<evidence type="ECO:0000256" key="8">
    <source>
        <dbReference type="ARBA" id="ARBA00022723"/>
    </source>
</evidence>
<feature type="region of interest" description="Disordered" evidence="20">
    <location>
        <begin position="353"/>
        <end position="425"/>
    </location>
</feature>
<evidence type="ECO:0000256" key="14">
    <source>
        <dbReference type="ARBA" id="ARBA00022990"/>
    </source>
</evidence>
<evidence type="ECO:0000256" key="16">
    <source>
        <dbReference type="ARBA" id="ARBA00023242"/>
    </source>
</evidence>
<feature type="compositionally biased region" description="Low complexity" evidence="20">
    <location>
        <begin position="469"/>
        <end position="513"/>
    </location>
</feature>
<dbReference type="SUPFAM" id="SSF55729">
    <property type="entry name" value="Acyl-CoA N-acyltransferases (Nat)"/>
    <property type="match status" value="1"/>
</dbReference>
<dbReference type="InterPro" id="IPR048589">
    <property type="entry name" value="SAMD1-like_WH"/>
</dbReference>
<evidence type="ECO:0000256" key="3">
    <source>
        <dbReference type="ARBA" id="ARBA00013184"/>
    </source>
</evidence>
<dbReference type="InterPro" id="IPR016181">
    <property type="entry name" value="Acyl_CoA_acyltransferase"/>
</dbReference>
<protein>
    <recommendedName>
        <fullName evidence="3">histone acetyltransferase</fullName>
        <ecNumber evidence="3">2.3.1.48</ecNumber>
    </recommendedName>
</protein>
<evidence type="ECO:0000256" key="18">
    <source>
        <dbReference type="PIRSR" id="PIRSR602717-51"/>
    </source>
</evidence>
<feature type="domain" description="MYST-type HAT" evidence="23">
    <location>
        <begin position="835"/>
        <end position="1109"/>
    </location>
</feature>
<feature type="compositionally biased region" description="Low complexity" evidence="20">
    <location>
        <begin position="542"/>
        <end position="559"/>
    </location>
</feature>
<reference evidence="26" key="1">
    <citation type="submission" date="2010-06" db="EMBL/GenBank/DDBJ databases">
        <authorList>
            <person name="Jiang H."/>
            <person name="Abraham K."/>
            <person name="Ali S."/>
            <person name="Alsbrooks S.L."/>
            <person name="Anim B.N."/>
            <person name="Anosike U.S."/>
            <person name="Attaway T."/>
            <person name="Bandaranaike D.P."/>
            <person name="Battles P.K."/>
            <person name="Bell S.N."/>
            <person name="Bell A.V."/>
            <person name="Beltran B."/>
            <person name="Bickham C."/>
            <person name="Bustamante Y."/>
            <person name="Caleb T."/>
            <person name="Canada A."/>
            <person name="Cardenas V."/>
            <person name="Carter K."/>
            <person name="Chacko J."/>
            <person name="Chandrabose M.N."/>
            <person name="Chavez D."/>
            <person name="Chavez A."/>
            <person name="Chen L."/>
            <person name="Chu H.-S."/>
            <person name="Claassen K.J."/>
            <person name="Cockrell R."/>
            <person name="Collins M."/>
            <person name="Cooper J.A."/>
            <person name="Cree A."/>
            <person name="Curry S.M."/>
            <person name="Da Y."/>
            <person name="Dao M.D."/>
            <person name="Das B."/>
            <person name="Davila M.-L."/>
            <person name="Davy-Carroll L."/>
            <person name="Denson S."/>
            <person name="Dinh H."/>
            <person name="Ebong V.E."/>
            <person name="Edwards J.R."/>
            <person name="Egan A."/>
            <person name="El-Daye J."/>
            <person name="Escobedo L."/>
            <person name="Fernandez S."/>
            <person name="Fernando P.R."/>
            <person name="Flagg N."/>
            <person name="Forbes L.D."/>
            <person name="Fowler R.G."/>
            <person name="Fu Q."/>
            <person name="Gabisi R.A."/>
            <person name="Ganer J."/>
            <person name="Garbino Pronczuk A."/>
            <person name="Garcia R.M."/>
            <person name="Garner T."/>
            <person name="Garrett T.E."/>
            <person name="Gonzalez D.A."/>
            <person name="Hamid H."/>
            <person name="Hawkins E.S."/>
            <person name="Hirani K."/>
            <person name="Hogues M.E."/>
            <person name="Hollins B."/>
            <person name="Hsiao C.-H."/>
            <person name="Jabil R."/>
            <person name="James M.L."/>
            <person name="Jhangiani S.N."/>
            <person name="Johnson B."/>
            <person name="Johnson Q."/>
            <person name="Joshi V."/>
            <person name="Kalu J.B."/>
            <person name="Kam C."/>
            <person name="Kashfia A."/>
            <person name="Keebler J."/>
            <person name="Kisamo H."/>
            <person name="Kovar C.L."/>
            <person name="Lago L.A."/>
            <person name="Lai C.-Y."/>
            <person name="Laidlaw J."/>
            <person name="Lara F."/>
            <person name="Le T.-K."/>
            <person name="Lee S.L."/>
            <person name="Legall F.H."/>
            <person name="Lemon S.J."/>
            <person name="Lewis L.R."/>
            <person name="Li B."/>
            <person name="Liu Y."/>
            <person name="Liu Y.-S."/>
            <person name="Lopez J."/>
            <person name="Lozado R.J."/>
            <person name="Lu J."/>
            <person name="Madu R.C."/>
            <person name="Maheshwari M."/>
            <person name="Maheshwari R."/>
            <person name="Malloy K."/>
            <person name="Martinez E."/>
            <person name="Mathew T."/>
            <person name="Mercado I.C."/>
            <person name="Mercado C."/>
            <person name="Meyer B."/>
            <person name="Montgomery K."/>
            <person name="Morgan M.B."/>
            <person name="Munidasa M."/>
            <person name="Nazareth L.V."/>
            <person name="Nelson J."/>
            <person name="Ng B.M."/>
            <person name="Nguyen N.B."/>
            <person name="Nguyen P.Q."/>
            <person name="Nguyen T."/>
            <person name="Obregon M."/>
            <person name="Okwuonu G.O."/>
            <person name="Onwere C.G."/>
            <person name="Orozco G."/>
            <person name="Parra A."/>
            <person name="Patel S."/>
            <person name="Patil S."/>
            <person name="Perez A."/>
            <person name="Perez Y."/>
            <person name="Pham C."/>
            <person name="Primus E.L."/>
            <person name="Pu L.-L."/>
            <person name="Puazo M."/>
            <person name="Qin X."/>
            <person name="Quiroz J.B."/>
            <person name="Reese J."/>
            <person name="Richards S."/>
            <person name="Rives C.M."/>
            <person name="Robberts R."/>
            <person name="Ruiz S.J."/>
            <person name="Ruiz M.J."/>
            <person name="Santibanez J."/>
            <person name="Schneider B.W."/>
            <person name="Sisson I."/>
            <person name="Smith M."/>
            <person name="Sodergren E."/>
            <person name="Song X.-Z."/>
            <person name="Song B.B."/>
            <person name="Summersgill H."/>
            <person name="Thelus R."/>
            <person name="Thornton R.D."/>
            <person name="Trejos Z.Y."/>
            <person name="Usmani K."/>
            <person name="Vattathil S."/>
            <person name="Villasana D."/>
            <person name="Walker D.L."/>
            <person name="Wang S."/>
            <person name="Wang K."/>
            <person name="White C.S."/>
            <person name="Williams A.C."/>
            <person name="Williamson J."/>
            <person name="Wilson K."/>
            <person name="Woghiren I.O."/>
            <person name="Woodworth J.R."/>
            <person name="Worley K.C."/>
            <person name="Wright R.A."/>
            <person name="Wu W."/>
            <person name="Young L."/>
            <person name="Zhang L."/>
            <person name="Zhang J."/>
            <person name="Zhu Y."/>
            <person name="Muzny D.M."/>
            <person name="Weinstock G."/>
            <person name="Gibbs R.A."/>
        </authorList>
    </citation>
    <scope>NUCLEOTIDE SEQUENCE [LARGE SCALE GENOMIC DNA]</scope>
    <source>
        <strain evidence="26">LSR1</strain>
    </source>
</reference>
<dbReference type="GO" id="GO:0140861">
    <property type="term" value="P:DNA repair-dependent chromatin remodeling"/>
    <property type="evidence" value="ECO:0007669"/>
    <property type="project" value="UniProtKB-ARBA"/>
</dbReference>
<evidence type="ECO:0000259" key="22">
    <source>
        <dbReference type="PROSITE" id="PS51504"/>
    </source>
</evidence>
<evidence type="ECO:0000256" key="15">
    <source>
        <dbReference type="ARBA" id="ARBA00023159"/>
    </source>
</evidence>
<dbReference type="InterPro" id="IPR001965">
    <property type="entry name" value="Znf_PHD"/>
</dbReference>
<dbReference type="PANTHER" id="PTHR10615:SF217">
    <property type="entry name" value="HISTONE ACETYLTRANSFERASE"/>
    <property type="match status" value="1"/>
</dbReference>
<dbReference type="SMART" id="SM00249">
    <property type="entry name" value="PHD"/>
    <property type="match status" value="2"/>
</dbReference>
<dbReference type="Proteomes" id="UP000007819">
    <property type="component" value="Chromosome A2"/>
</dbReference>
<keyword evidence="9" id="KW-0677">Repeat</keyword>
<dbReference type="InterPro" id="IPR002717">
    <property type="entry name" value="HAT_MYST-type"/>
</dbReference>
<keyword evidence="4" id="KW-0678">Repressor</keyword>
<feature type="domain" description="PHD-type" evidence="21">
    <location>
        <begin position="286"/>
        <end position="344"/>
    </location>
</feature>
<evidence type="ECO:0000256" key="6">
    <source>
        <dbReference type="ARBA" id="ARBA00022553"/>
    </source>
</evidence>
<dbReference type="InterPro" id="IPR050603">
    <property type="entry name" value="MYST_HAT"/>
</dbReference>
<evidence type="ECO:0000256" key="17">
    <source>
        <dbReference type="ARBA" id="ARBA00048017"/>
    </source>
</evidence>
<evidence type="ECO:0000256" key="19">
    <source>
        <dbReference type="PROSITE-ProRule" id="PRU00146"/>
    </source>
</evidence>
<dbReference type="PROSITE" id="PS51726">
    <property type="entry name" value="MYST_HAT"/>
    <property type="match status" value="1"/>
</dbReference>
<dbReference type="OrthoDB" id="787137at2759"/>
<keyword evidence="6" id="KW-0597">Phosphoprotein</keyword>
<evidence type="ECO:0000256" key="1">
    <source>
        <dbReference type="ARBA" id="ARBA00004123"/>
    </source>
</evidence>
<dbReference type="GO" id="GO:0003712">
    <property type="term" value="F:transcription coregulator activity"/>
    <property type="evidence" value="ECO:0007669"/>
    <property type="project" value="TreeGrafter"/>
</dbReference>
<evidence type="ECO:0000256" key="9">
    <source>
        <dbReference type="ARBA" id="ARBA00022737"/>
    </source>
</evidence>
<name>A0A8R2B9G6_ACYPI</name>
<keyword evidence="14" id="KW-0007">Acetylation</keyword>
<dbReference type="PANTHER" id="PTHR10615">
    <property type="entry name" value="HISTONE ACETYLTRANSFERASE"/>
    <property type="match status" value="1"/>
</dbReference>
<dbReference type="FunFam" id="1.10.10.10:FF:000022">
    <property type="entry name" value="Histone acetyltransferase"/>
    <property type="match status" value="1"/>
</dbReference>
<comment type="subcellular location">
    <subcellularLocation>
        <location evidence="1">Nucleus</location>
    </subcellularLocation>
</comment>
<feature type="compositionally biased region" description="Basic and acidic residues" evidence="20">
    <location>
        <begin position="701"/>
        <end position="725"/>
    </location>
</feature>
<dbReference type="GO" id="GO:0040029">
    <property type="term" value="P:epigenetic regulation of gene expression"/>
    <property type="evidence" value="ECO:0007669"/>
    <property type="project" value="UniProtKB-ARBA"/>
</dbReference>
<evidence type="ECO:0000256" key="7">
    <source>
        <dbReference type="ARBA" id="ARBA00022679"/>
    </source>
</evidence>
<keyword evidence="8" id="KW-0479">Metal-binding</keyword>
<feature type="region of interest" description="Disordered" evidence="20">
    <location>
        <begin position="694"/>
        <end position="725"/>
    </location>
</feature>
<feature type="domain" description="H15" evidence="22">
    <location>
        <begin position="79"/>
        <end position="163"/>
    </location>
</feature>
<dbReference type="InterPro" id="IPR040706">
    <property type="entry name" value="Zf-MYST"/>
</dbReference>
<dbReference type="GO" id="GO:0005634">
    <property type="term" value="C:nucleus"/>
    <property type="evidence" value="ECO:0007669"/>
    <property type="project" value="UniProtKB-SubCell"/>
</dbReference>
<organism evidence="25 26">
    <name type="scientific">Acyrthosiphon pisum</name>
    <name type="common">Pea aphid</name>
    <dbReference type="NCBI Taxonomy" id="7029"/>
    <lineage>
        <taxon>Eukaryota</taxon>
        <taxon>Metazoa</taxon>
        <taxon>Ecdysozoa</taxon>
        <taxon>Arthropoda</taxon>
        <taxon>Hexapoda</taxon>
        <taxon>Insecta</taxon>
        <taxon>Pterygota</taxon>
        <taxon>Neoptera</taxon>
        <taxon>Paraneoptera</taxon>
        <taxon>Hemiptera</taxon>
        <taxon>Sternorrhyncha</taxon>
        <taxon>Aphidomorpha</taxon>
        <taxon>Aphidoidea</taxon>
        <taxon>Aphididae</taxon>
        <taxon>Macrosiphini</taxon>
        <taxon>Acyrthosiphon</taxon>
    </lineage>
</organism>
<evidence type="ECO:0000256" key="12">
    <source>
        <dbReference type="ARBA" id="ARBA00022843"/>
    </source>
</evidence>
<dbReference type="GO" id="GO:0010484">
    <property type="term" value="F:histone H3 acetyltransferase activity"/>
    <property type="evidence" value="ECO:0007669"/>
    <property type="project" value="TreeGrafter"/>
</dbReference>
<feature type="compositionally biased region" description="Basic residues" evidence="20">
    <location>
        <begin position="361"/>
        <end position="379"/>
    </location>
</feature>
<dbReference type="RefSeq" id="XP_008187416.1">
    <property type="nucleotide sequence ID" value="XM_008189194.3"/>
</dbReference>
<sequence>MKEKENTSVSFSQWQTWVLDAVNKIRGQKQRPSLERIVNAIRQHHRYPVGDIETQVERCVESGAVLKVFNKGQNTYMNPGGTANRKLVINADTDLTKIVVKVVGQLDEEGSSYKNIDRYIQHAYSIELKNEGCDLTSLLKSTLTKAVDKGLLVLDGKLYRLPVSPDSTTSLIGTPVLKYSSGRKARLLKVDSNEIETTPRRAGRKRKKISVCDTSSLTDNEASDKELNKASRNICADCLGTSARNQCGEAESLKQCRGGCGVSLHPSCLAIKCSGPLTTLLARGSRWFCQDCRTCSAIPSCSVTEHMFLLNCDTCDRGYHMQCLQPPVVDKPKSAWRCSFCLDHHDTTISMEVEPFEERRGRKKSSLKNQRSSRGRSQHLKMQDLKLGTPSTSSSMNQRDVTEDGNVSSPDSSAPPSPVPISGSVRRDTAISKEKAKFFRQSAAFNARGVNGRGSGVPKVNAPLNKRLSSSSSDSSSSSSSSSSSRSRSSSSSSTTSSSSDSSNSSSSSSSSSAHACSLSVRPSRPIFPLPKCLAARNADFNKSPSNVSSKSCNSTSESVQSSKKNEHHLKISDKLNDLSDIKKIDKINDDQSKVTPKVLLRAPKLIAKVNCSQPKIFPLSHSKSDSSDSPISLFKQLLIENSDKPWGFAALAAKAPIEPIKPEVCNSKKDKPIAGFIQLKGLFDGLSHFYSTPLQSRTRPRNEKDPKLSNKSDPKVTSADKKLKIPDKQQSPSFLVKSAVSSKLMETREVAGIEGDKMLNNDKSLDISPSAFRDHLSVPTIRPVTRSVLENMSRLVASDLPSGVLHEDVEIYKETRTRAMNSTIQAPEFISSNHPVRCPAAIQFGKYEVETWFSSPFPQEYARLPKLFLCEFCLKYTKSKSVLERHMHNCNWRHPPATEIYRRGNLSVFEVDGNANKIYCQTLCLLAKLFLDHKTLYYDVEPFLFYVLTKNDSFGCHLVGYFSKEKHCQQKYNVSCILTMPQYQRQGFGRFLIEFSYLLSKIEGQPGTPEKPLSDLGQVSYHAYWKAVILEYLDKHRDSNSICINDISSKTGLMRHDITYTLQSLNMVVEICEKLTICIDWNVVDAHLNRKNSSKQIPIEPECLRWTPLMPASNLLVSPDDKDNQDFEEPLPIKIEIIKSPIKKKRITRRLPMIKRRRKMDKNKRRCLYGAEKKPNSIQSIETTVNLVEEEPTVKKHKNGRIINIKS</sequence>
<dbReference type="GO" id="GO:0070776">
    <property type="term" value="C:MOZ/MORF histone acetyltransferase complex"/>
    <property type="evidence" value="ECO:0007669"/>
    <property type="project" value="TreeGrafter"/>
</dbReference>
<dbReference type="GO" id="GO:0003677">
    <property type="term" value="F:DNA binding"/>
    <property type="evidence" value="ECO:0007669"/>
    <property type="project" value="InterPro"/>
</dbReference>
<dbReference type="GO" id="GO:0006357">
    <property type="term" value="P:regulation of transcription by RNA polymerase II"/>
    <property type="evidence" value="ECO:0007669"/>
    <property type="project" value="TreeGrafter"/>
</dbReference>
<keyword evidence="5" id="KW-1017">Isopeptide bond</keyword>
<evidence type="ECO:0000313" key="25">
    <source>
        <dbReference type="EnsemblMetazoa" id="XP_008187416.1"/>
    </source>
</evidence>
<dbReference type="Pfam" id="PF01853">
    <property type="entry name" value="MOZ_SAS"/>
    <property type="match status" value="1"/>
</dbReference>
<keyword evidence="13" id="KW-0156">Chromatin regulator</keyword>
<keyword evidence="10 19" id="KW-0863">Zinc-finger</keyword>
<dbReference type="Pfam" id="PF00628">
    <property type="entry name" value="PHD"/>
    <property type="match status" value="1"/>
</dbReference>
<keyword evidence="12" id="KW-0832">Ubl conjugation</keyword>
<dbReference type="InterPro" id="IPR019787">
    <property type="entry name" value="Znf_PHD-finger"/>
</dbReference>
<dbReference type="GO" id="GO:0005705">
    <property type="term" value="C:polytene chromosome interband"/>
    <property type="evidence" value="ECO:0007669"/>
    <property type="project" value="UniProtKB-ARBA"/>
</dbReference>
<evidence type="ECO:0000259" key="24">
    <source>
        <dbReference type="PROSITE" id="PS52014"/>
    </source>
</evidence>